<dbReference type="GeneID" id="8740203"/>
<evidence type="ECO:0000313" key="1">
    <source>
        <dbReference type="EMBL" id="ADB58559.1"/>
    </source>
</evidence>
<dbReference type="Proteomes" id="UP000001901">
    <property type="component" value="Chromosome"/>
</dbReference>
<organism evidence="1 2">
    <name type="scientific">Archaeoglobus profundus (strain DSM 5631 / JCM 9629 / NBRC 100127 / Av18)</name>
    <dbReference type="NCBI Taxonomy" id="572546"/>
    <lineage>
        <taxon>Archaea</taxon>
        <taxon>Methanobacteriati</taxon>
        <taxon>Methanobacteriota</taxon>
        <taxon>Archaeoglobi</taxon>
        <taxon>Archaeoglobales</taxon>
        <taxon>Archaeoglobaceae</taxon>
        <taxon>Archaeoglobus</taxon>
    </lineage>
</organism>
<protein>
    <submittedName>
        <fullName evidence="1">Uncharacterized protein</fullName>
    </submittedName>
</protein>
<dbReference type="AlphaFoldDB" id="D2REL5"/>
<sequence length="83" mass="9311">MVSKLDEVIHREKLRGKLLGYRKDCLAAVNTAQDMIAKIAKELATDNPDLLKKLLDITDKLGDCATDIVKIFEDCLTDLDHLN</sequence>
<proteinExistence type="predicted"/>
<dbReference type="PaxDb" id="572546-Arcpr_1513"/>
<dbReference type="KEGG" id="apo:Arcpr_1513"/>
<name>D2REL5_ARCPA</name>
<evidence type="ECO:0000313" key="2">
    <source>
        <dbReference type="Proteomes" id="UP000001901"/>
    </source>
</evidence>
<dbReference type="HOGENOM" id="CLU_2534489_0_0_2"/>
<dbReference type="STRING" id="572546.Arcpr_1513"/>
<accession>D2REL5</accession>
<keyword evidence="2" id="KW-1185">Reference proteome</keyword>
<gene>
    <name evidence="1" type="ordered locus">Arcpr_1513</name>
</gene>
<dbReference type="EMBL" id="CP001857">
    <property type="protein sequence ID" value="ADB58559.1"/>
    <property type="molecule type" value="Genomic_DNA"/>
</dbReference>
<reference evidence="1 2" key="1">
    <citation type="journal article" date="2010" name="Stand. Genomic Sci.">
        <title>Complete genome sequence of Archaeoglobus profundus type strain (AV18).</title>
        <authorList>
            <person name="von Jan M."/>
            <person name="Lapidus A."/>
            <person name="Del Rio T.G."/>
            <person name="Copeland A."/>
            <person name="Tice H."/>
            <person name="Cheng J.F."/>
            <person name="Lucas S."/>
            <person name="Chen F."/>
            <person name="Nolan M."/>
            <person name="Goodwin L."/>
            <person name="Han C."/>
            <person name="Pitluck S."/>
            <person name="Liolios K."/>
            <person name="Ivanova N."/>
            <person name="Mavromatis K."/>
            <person name="Ovchinnikova G."/>
            <person name="Chertkov O."/>
            <person name="Pati A."/>
            <person name="Chen A."/>
            <person name="Palaniappan K."/>
            <person name="Land M."/>
            <person name="Hauser L."/>
            <person name="Chang Y.J."/>
            <person name="Jeffries C.D."/>
            <person name="Saunders E."/>
            <person name="Brettin T."/>
            <person name="Detter J.C."/>
            <person name="Chain P."/>
            <person name="Eichinger K."/>
            <person name="Huber H."/>
            <person name="Spring S."/>
            <person name="Rohde M."/>
            <person name="Goker M."/>
            <person name="Wirth R."/>
            <person name="Woyke T."/>
            <person name="Bristow J."/>
            <person name="Eisen J.A."/>
            <person name="Markowitz V."/>
            <person name="Hugenholtz P."/>
            <person name="Kyrpides N.C."/>
            <person name="Klenk H.P."/>
        </authorList>
    </citation>
    <scope>NUCLEOTIDE SEQUENCE [LARGE SCALE GENOMIC DNA]</scope>
    <source>
        <strain evidence="2">DSM 5631 / JCM 9629 / NBRC 100127 / Av18</strain>
    </source>
</reference>
<dbReference type="RefSeq" id="WP_012940895.1">
    <property type="nucleotide sequence ID" value="NC_013741.1"/>
</dbReference>